<evidence type="ECO:0000313" key="1">
    <source>
        <dbReference type="EMBL" id="BDI28551.1"/>
    </source>
</evidence>
<sequence length="76" mass="8714">MMREEMAAPEAPGVYAGMETDLWELERRYRCAKAALLDSEGGVVVKQTRDEFVEARAALRVVFEEIWPDLGKRCEH</sequence>
<dbReference type="EMBL" id="AP025739">
    <property type="protein sequence ID" value="BDI28551.1"/>
    <property type="molecule type" value="Genomic_DNA"/>
</dbReference>
<proteinExistence type="predicted"/>
<keyword evidence="2" id="KW-1185">Reference proteome</keyword>
<gene>
    <name evidence="1" type="ORF">CCAX7_006020</name>
</gene>
<protein>
    <submittedName>
        <fullName evidence="1">Uncharacterized protein</fullName>
    </submittedName>
</protein>
<reference evidence="1 2" key="1">
    <citation type="journal article" date="2019" name="Int. J. Syst. Evol. Microbiol.">
        <title>Capsulimonas corticalis gen. nov., sp. nov., an aerobic capsulated bacterium, of a novel bacterial order, Capsulimonadales ord. nov., of the class Armatimonadia of the phylum Armatimonadetes.</title>
        <authorList>
            <person name="Li J."/>
            <person name="Kudo C."/>
            <person name="Tonouchi A."/>
        </authorList>
    </citation>
    <scope>NUCLEOTIDE SEQUENCE [LARGE SCALE GENOMIC DNA]</scope>
    <source>
        <strain evidence="1 2">AX-7</strain>
    </source>
</reference>
<dbReference type="KEGG" id="ccot:CCAX7_006020"/>
<evidence type="ECO:0000313" key="2">
    <source>
        <dbReference type="Proteomes" id="UP000287394"/>
    </source>
</evidence>
<dbReference type="RefSeq" id="WP_119324007.1">
    <property type="nucleotide sequence ID" value="NZ_AP025739.1"/>
</dbReference>
<dbReference type="AlphaFoldDB" id="A0A402D399"/>
<organism evidence="1 2">
    <name type="scientific">Capsulimonas corticalis</name>
    <dbReference type="NCBI Taxonomy" id="2219043"/>
    <lineage>
        <taxon>Bacteria</taxon>
        <taxon>Bacillati</taxon>
        <taxon>Armatimonadota</taxon>
        <taxon>Armatimonadia</taxon>
        <taxon>Capsulimonadales</taxon>
        <taxon>Capsulimonadaceae</taxon>
        <taxon>Capsulimonas</taxon>
    </lineage>
</organism>
<name>A0A402D399_9BACT</name>
<accession>A0A402D399</accession>
<dbReference type="Proteomes" id="UP000287394">
    <property type="component" value="Chromosome"/>
</dbReference>